<feature type="transmembrane region" description="Helical" evidence="1">
    <location>
        <begin position="117"/>
        <end position="138"/>
    </location>
</feature>
<dbReference type="EMBL" id="VJMH01007185">
    <property type="protein sequence ID" value="KAF0685328.1"/>
    <property type="molecule type" value="Genomic_DNA"/>
</dbReference>
<keyword evidence="2" id="KW-0732">Signal</keyword>
<dbReference type="OrthoDB" id="10569527at2759"/>
<protein>
    <submittedName>
        <fullName evidence="4">Aste57867_22748 protein</fullName>
    </submittedName>
</protein>
<gene>
    <name evidence="4" type="primary">Aste57867_22748</name>
    <name evidence="3" type="ORF">As57867_022678</name>
    <name evidence="4" type="ORF">ASTE57867_22748</name>
</gene>
<keyword evidence="1" id="KW-0812">Transmembrane</keyword>
<reference evidence="3" key="2">
    <citation type="submission" date="2019-06" db="EMBL/GenBank/DDBJ databases">
        <title>Genomics analysis of Aphanomyces spp. identifies a new class of oomycete effector associated with host adaptation.</title>
        <authorList>
            <person name="Gaulin E."/>
        </authorList>
    </citation>
    <scope>NUCLEOTIDE SEQUENCE</scope>
    <source>
        <strain evidence="3">CBS 578.67</strain>
    </source>
</reference>
<evidence type="ECO:0000256" key="2">
    <source>
        <dbReference type="SAM" id="SignalP"/>
    </source>
</evidence>
<evidence type="ECO:0000313" key="3">
    <source>
        <dbReference type="EMBL" id="KAF0685328.1"/>
    </source>
</evidence>
<organism evidence="4 5">
    <name type="scientific">Aphanomyces stellatus</name>
    <dbReference type="NCBI Taxonomy" id="120398"/>
    <lineage>
        <taxon>Eukaryota</taxon>
        <taxon>Sar</taxon>
        <taxon>Stramenopiles</taxon>
        <taxon>Oomycota</taxon>
        <taxon>Saprolegniomycetes</taxon>
        <taxon>Saprolegniales</taxon>
        <taxon>Verrucalvaceae</taxon>
        <taxon>Aphanomyces</taxon>
    </lineage>
</organism>
<keyword evidence="5" id="KW-1185">Reference proteome</keyword>
<evidence type="ECO:0000313" key="5">
    <source>
        <dbReference type="Proteomes" id="UP000332933"/>
    </source>
</evidence>
<accession>A0A485LLM9</accession>
<feature type="signal peptide" evidence="2">
    <location>
        <begin position="1"/>
        <end position="18"/>
    </location>
</feature>
<proteinExistence type="predicted"/>
<dbReference type="EMBL" id="CAADRA010007211">
    <property type="protein sequence ID" value="VFT99401.1"/>
    <property type="molecule type" value="Genomic_DNA"/>
</dbReference>
<evidence type="ECO:0000256" key="1">
    <source>
        <dbReference type="SAM" id="Phobius"/>
    </source>
</evidence>
<name>A0A485LLM9_9STRA</name>
<keyword evidence="1" id="KW-0472">Membrane</keyword>
<reference evidence="4 5" key="1">
    <citation type="submission" date="2019-03" db="EMBL/GenBank/DDBJ databases">
        <authorList>
            <person name="Gaulin E."/>
            <person name="Dumas B."/>
        </authorList>
    </citation>
    <scope>NUCLEOTIDE SEQUENCE [LARGE SCALE GENOMIC DNA]</scope>
    <source>
        <strain evidence="4">CBS 568.67</strain>
    </source>
</reference>
<evidence type="ECO:0000313" key="4">
    <source>
        <dbReference type="EMBL" id="VFT99401.1"/>
    </source>
</evidence>
<feature type="chain" id="PRO_5036355644" evidence="2">
    <location>
        <begin position="19"/>
        <end position="139"/>
    </location>
</feature>
<dbReference type="Proteomes" id="UP000332933">
    <property type="component" value="Unassembled WGS sequence"/>
</dbReference>
<sequence length="139" mass="14268">MVWFGRALWLLPTVFVLAAPSFQLPECAATCHGKGGTTDCYGCPDWGYGVDMFALGRPDRDFFRLPTPLAQVGTGDGGMGGTGTMGGVLGVTEAPPLASPPPPAIRRSSAASLHSPFATSLTVVVAVCVVVVALVGLAY</sequence>
<keyword evidence="1" id="KW-1133">Transmembrane helix</keyword>
<dbReference type="AlphaFoldDB" id="A0A485LLM9"/>